<dbReference type="STRING" id="4432.A0A1U8ABC5"/>
<name>A0A1U8ABC5_NELNU</name>
<dbReference type="Proteomes" id="UP000189703">
    <property type="component" value="Unplaced"/>
</dbReference>
<evidence type="ECO:0000313" key="5">
    <source>
        <dbReference type="RefSeq" id="XP_010264755.1"/>
    </source>
</evidence>
<keyword evidence="4" id="KW-1185">Reference proteome</keyword>
<feature type="compositionally biased region" description="Basic and acidic residues" evidence="2">
    <location>
        <begin position="123"/>
        <end position="137"/>
    </location>
</feature>
<feature type="coiled-coil region" evidence="1">
    <location>
        <begin position="388"/>
        <end position="422"/>
    </location>
</feature>
<feature type="chain" id="PRO_5043613065" evidence="3">
    <location>
        <begin position="18"/>
        <end position="483"/>
    </location>
</feature>
<dbReference type="OrthoDB" id="1657181at2759"/>
<dbReference type="AlphaFoldDB" id="A0A1U8ABC5"/>
<dbReference type="FunCoup" id="A0A1U8ABC5">
    <property type="interactions" value="412"/>
</dbReference>
<organism evidence="4 5">
    <name type="scientific">Nelumbo nucifera</name>
    <name type="common">Sacred lotus</name>
    <dbReference type="NCBI Taxonomy" id="4432"/>
    <lineage>
        <taxon>Eukaryota</taxon>
        <taxon>Viridiplantae</taxon>
        <taxon>Streptophyta</taxon>
        <taxon>Embryophyta</taxon>
        <taxon>Tracheophyta</taxon>
        <taxon>Spermatophyta</taxon>
        <taxon>Magnoliopsida</taxon>
        <taxon>Proteales</taxon>
        <taxon>Nelumbonaceae</taxon>
        <taxon>Nelumbo</taxon>
    </lineage>
</organism>
<dbReference type="PANTHER" id="PTHR33476">
    <property type="entry name" value="EMB|CAB62613.1"/>
    <property type="match status" value="1"/>
</dbReference>
<dbReference type="OMA" id="FRWGLGF"/>
<dbReference type="RefSeq" id="XP_010264755.1">
    <property type="nucleotide sequence ID" value="XM_010266453.2"/>
</dbReference>
<keyword evidence="1" id="KW-0175">Coiled coil</keyword>
<reference evidence="5" key="1">
    <citation type="submission" date="2025-08" db="UniProtKB">
        <authorList>
            <consortium name="RefSeq"/>
        </authorList>
    </citation>
    <scope>IDENTIFICATION</scope>
</reference>
<sequence>MWQFLLAAAVAGSGFFARQLFKNGDSIVEKCEEEEEQAVVVEEERKELSDPAKVQVPSSPLASSPSVQSGPKEVGGSLSSERWNSTAGQEGIFRFSSSGGEPGPGSRSRKKAGLGSTGRKRNVGGDKRRVRFQKLEGKSGSTDSDGVVVFDEQRKKGRKYFLCLKRRRTGKNAIGSRGSCSSNGEEIFNWGLGAGIMYMVSAGRAEINKLNSTIEETVKVVQELKTELHKRKLSHDLQDSNCNGKSDTYPRECEGKPNQPVTIKSGGVARGLNYPKSMAFPLSDDGDCASSVLTEEQQPEVPEVDQLEAAFESELRKITCHNFKEAIGTEQRSGLGEFDIEHPSDIVKNGVLADELPGPHEEGTNSNSHQFCGVSPSELDQKLCHLLIEQQESHIIELESRLHSAENKLHEKEAELQTLKDCVRRLTEFSLEASSDEEIESWKVGKEGEKGYDHSSAASELLTGINKIGGQDSVVGMKRVMEF</sequence>
<proteinExistence type="predicted"/>
<feature type="region of interest" description="Disordered" evidence="2">
    <location>
        <begin position="237"/>
        <end position="267"/>
    </location>
</feature>
<evidence type="ECO:0000256" key="2">
    <source>
        <dbReference type="SAM" id="MobiDB-lite"/>
    </source>
</evidence>
<feature type="signal peptide" evidence="3">
    <location>
        <begin position="1"/>
        <end position="17"/>
    </location>
</feature>
<keyword evidence="3" id="KW-0732">Signal</keyword>
<dbReference type="eggNOG" id="ENOG502QUPV">
    <property type="taxonomic scope" value="Eukaryota"/>
</dbReference>
<dbReference type="GeneID" id="104602669"/>
<protein>
    <submittedName>
        <fullName evidence="5">Uncharacterized protein LOC104602669 isoform X1</fullName>
    </submittedName>
</protein>
<gene>
    <name evidence="5" type="primary">LOC104602669</name>
</gene>
<accession>A0A1U8ABC5</accession>
<feature type="region of interest" description="Disordered" evidence="2">
    <location>
        <begin position="39"/>
        <end position="139"/>
    </location>
</feature>
<evidence type="ECO:0000313" key="4">
    <source>
        <dbReference type="Proteomes" id="UP000189703"/>
    </source>
</evidence>
<dbReference type="InterPro" id="IPR040348">
    <property type="entry name" value="POLAR-like"/>
</dbReference>
<dbReference type="KEGG" id="nnu:104602669"/>
<feature type="compositionally biased region" description="Low complexity" evidence="2">
    <location>
        <begin position="54"/>
        <end position="69"/>
    </location>
</feature>
<feature type="compositionally biased region" description="Polar residues" evidence="2">
    <location>
        <begin position="77"/>
        <end position="88"/>
    </location>
</feature>
<feature type="compositionally biased region" description="Basic residues" evidence="2">
    <location>
        <begin position="107"/>
        <end position="122"/>
    </location>
</feature>
<dbReference type="PANTHER" id="PTHR33476:SF4">
    <property type="entry name" value="POLAR LOCALIZATION DURING ASYMMETRIC DIVISION AND PROTEIN"/>
    <property type="match status" value="1"/>
</dbReference>
<dbReference type="GO" id="GO:0008356">
    <property type="term" value="P:asymmetric cell division"/>
    <property type="evidence" value="ECO:0007669"/>
    <property type="project" value="InterPro"/>
</dbReference>
<evidence type="ECO:0000256" key="3">
    <source>
        <dbReference type="SAM" id="SignalP"/>
    </source>
</evidence>
<evidence type="ECO:0000256" key="1">
    <source>
        <dbReference type="SAM" id="Coils"/>
    </source>
</evidence>